<evidence type="ECO:0000313" key="4">
    <source>
        <dbReference type="Proteomes" id="UP001153365"/>
    </source>
</evidence>
<dbReference type="Proteomes" id="UP001153365">
    <property type="component" value="Unassembled WGS sequence"/>
</dbReference>
<keyword evidence="1" id="KW-1133">Transmembrane helix</keyword>
<name>A0AAV0BFZ3_PHAPC</name>
<keyword evidence="1" id="KW-0472">Membrane</keyword>
<keyword evidence="1" id="KW-0812">Transmembrane</keyword>
<accession>A0AAV0BFZ3</accession>
<gene>
    <name evidence="3" type="ORF">PPACK8108_LOCUS20820</name>
</gene>
<keyword evidence="2" id="KW-0732">Signal</keyword>
<protein>
    <submittedName>
        <fullName evidence="3">Expressed protein</fullName>
    </submittedName>
</protein>
<feature type="signal peptide" evidence="2">
    <location>
        <begin position="1"/>
        <end position="21"/>
    </location>
</feature>
<comment type="caution">
    <text evidence="3">The sequence shown here is derived from an EMBL/GenBank/DDBJ whole genome shotgun (WGS) entry which is preliminary data.</text>
</comment>
<evidence type="ECO:0000256" key="2">
    <source>
        <dbReference type="SAM" id="SignalP"/>
    </source>
</evidence>
<keyword evidence="4" id="KW-1185">Reference proteome</keyword>
<feature type="chain" id="PRO_5043773694" evidence="2">
    <location>
        <begin position="22"/>
        <end position="75"/>
    </location>
</feature>
<evidence type="ECO:0000256" key="1">
    <source>
        <dbReference type="SAM" id="Phobius"/>
    </source>
</evidence>
<evidence type="ECO:0000313" key="3">
    <source>
        <dbReference type="EMBL" id="CAH7686203.1"/>
    </source>
</evidence>
<reference evidence="3" key="1">
    <citation type="submission" date="2022-06" db="EMBL/GenBank/DDBJ databases">
        <authorList>
            <consortium name="SYNGENTA / RWTH Aachen University"/>
        </authorList>
    </citation>
    <scope>NUCLEOTIDE SEQUENCE</scope>
</reference>
<sequence>MYLSLIIAFVVFLNFFDSSCLLETCAYNKEQLLSFKDLPSKKECLKMVFVCLCVFSLKKNNLFLLLLLVIINLQS</sequence>
<dbReference type="EMBL" id="CALTRL010005776">
    <property type="protein sequence ID" value="CAH7686203.1"/>
    <property type="molecule type" value="Genomic_DNA"/>
</dbReference>
<dbReference type="AlphaFoldDB" id="A0AAV0BFZ3"/>
<proteinExistence type="predicted"/>
<organism evidence="3 4">
    <name type="scientific">Phakopsora pachyrhizi</name>
    <name type="common">Asian soybean rust disease fungus</name>
    <dbReference type="NCBI Taxonomy" id="170000"/>
    <lineage>
        <taxon>Eukaryota</taxon>
        <taxon>Fungi</taxon>
        <taxon>Dikarya</taxon>
        <taxon>Basidiomycota</taxon>
        <taxon>Pucciniomycotina</taxon>
        <taxon>Pucciniomycetes</taxon>
        <taxon>Pucciniales</taxon>
        <taxon>Phakopsoraceae</taxon>
        <taxon>Phakopsora</taxon>
    </lineage>
</organism>
<feature type="transmembrane region" description="Helical" evidence="1">
    <location>
        <begin position="46"/>
        <end position="71"/>
    </location>
</feature>